<dbReference type="Gene3D" id="1.10.10.10">
    <property type="entry name" value="Winged helix-like DNA-binding domain superfamily/Winged helix DNA-binding domain"/>
    <property type="match status" value="1"/>
</dbReference>
<organism evidence="9 10">
    <name type="scientific">Nocardioides aquaticus</name>
    <dbReference type="NCBI Taxonomy" id="160826"/>
    <lineage>
        <taxon>Bacteria</taxon>
        <taxon>Bacillati</taxon>
        <taxon>Actinomycetota</taxon>
        <taxon>Actinomycetes</taxon>
        <taxon>Propionibacteriales</taxon>
        <taxon>Nocardioidaceae</taxon>
        <taxon>Nocardioides</taxon>
    </lineage>
</organism>
<evidence type="ECO:0000256" key="2">
    <source>
        <dbReference type="ARBA" id="ARBA00023015"/>
    </source>
</evidence>
<feature type="domain" description="RNA polymerase sigma-70 region 2" evidence="7">
    <location>
        <begin position="34"/>
        <end position="100"/>
    </location>
</feature>
<dbReference type="RefSeq" id="WP_214057397.1">
    <property type="nucleotide sequence ID" value="NZ_BAAAHS010000035.1"/>
</dbReference>
<evidence type="ECO:0000256" key="1">
    <source>
        <dbReference type="ARBA" id="ARBA00010641"/>
    </source>
</evidence>
<evidence type="ECO:0000313" key="9">
    <source>
        <dbReference type="EMBL" id="QVT77720.1"/>
    </source>
</evidence>
<dbReference type="SUPFAM" id="SSF88946">
    <property type="entry name" value="Sigma2 domain of RNA polymerase sigma factors"/>
    <property type="match status" value="1"/>
</dbReference>
<dbReference type="InterPro" id="IPR014284">
    <property type="entry name" value="RNA_pol_sigma-70_dom"/>
</dbReference>
<dbReference type="InterPro" id="IPR013325">
    <property type="entry name" value="RNA_pol_sigma_r2"/>
</dbReference>
<evidence type="ECO:0000256" key="4">
    <source>
        <dbReference type="ARBA" id="ARBA00023125"/>
    </source>
</evidence>
<dbReference type="InterPro" id="IPR013249">
    <property type="entry name" value="RNA_pol_sigma70_r4_t2"/>
</dbReference>
<dbReference type="PANTHER" id="PTHR43133:SF50">
    <property type="entry name" value="ECF RNA POLYMERASE SIGMA FACTOR SIGM"/>
    <property type="match status" value="1"/>
</dbReference>
<dbReference type="NCBIfam" id="TIGR02937">
    <property type="entry name" value="sigma70-ECF"/>
    <property type="match status" value="1"/>
</dbReference>
<evidence type="ECO:0000259" key="7">
    <source>
        <dbReference type="Pfam" id="PF04542"/>
    </source>
</evidence>
<evidence type="ECO:0000256" key="6">
    <source>
        <dbReference type="SAM" id="MobiDB-lite"/>
    </source>
</evidence>
<evidence type="ECO:0000313" key="10">
    <source>
        <dbReference type="Proteomes" id="UP000679307"/>
    </source>
</evidence>
<feature type="domain" description="RNA polymerase sigma factor 70 region 4 type 2" evidence="8">
    <location>
        <begin position="131"/>
        <end position="183"/>
    </location>
</feature>
<keyword evidence="2" id="KW-0805">Transcription regulation</keyword>
<dbReference type="Proteomes" id="UP000679307">
    <property type="component" value="Chromosome"/>
</dbReference>
<reference evidence="9 10" key="1">
    <citation type="submission" date="2021-05" db="EMBL/GenBank/DDBJ databases">
        <title>Complete genome of Nocardioides aquaticus KCTC 9944T isolated from meromictic and hypersaline Ekho Lake, Antarctica.</title>
        <authorList>
            <person name="Hwang K."/>
            <person name="Kim K.M."/>
            <person name="Choe H."/>
        </authorList>
    </citation>
    <scope>NUCLEOTIDE SEQUENCE [LARGE SCALE GENOMIC DNA]</scope>
    <source>
        <strain evidence="9 10">KCTC 9944</strain>
    </source>
</reference>
<evidence type="ECO:0000259" key="8">
    <source>
        <dbReference type="Pfam" id="PF08281"/>
    </source>
</evidence>
<dbReference type="Pfam" id="PF04542">
    <property type="entry name" value="Sigma70_r2"/>
    <property type="match status" value="1"/>
</dbReference>
<dbReference type="EMBL" id="CP075371">
    <property type="protein sequence ID" value="QVT77720.1"/>
    <property type="molecule type" value="Genomic_DNA"/>
</dbReference>
<accession>A0ABX8ECW1</accession>
<dbReference type="PANTHER" id="PTHR43133">
    <property type="entry name" value="RNA POLYMERASE ECF-TYPE SIGMA FACTO"/>
    <property type="match status" value="1"/>
</dbReference>
<dbReference type="InterPro" id="IPR013324">
    <property type="entry name" value="RNA_pol_sigma_r3/r4-like"/>
</dbReference>
<keyword evidence="3" id="KW-0731">Sigma factor</keyword>
<dbReference type="SUPFAM" id="SSF88659">
    <property type="entry name" value="Sigma3 and sigma4 domains of RNA polymerase sigma factors"/>
    <property type="match status" value="1"/>
</dbReference>
<protein>
    <submittedName>
        <fullName evidence="9">RNA polymerase sigma-E factor</fullName>
    </submittedName>
</protein>
<dbReference type="Pfam" id="PF08281">
    <property type="entry name" value="Sigma70_r4_2"/>
    <property type="match status" value="1"/>
</dbReference>
<dbReference type="InterPro" id="IPR007627">
    <property type="entry name" value="RNA_pol_sigma70_r2"/>
</dbReference>
<feature type="region of interest" description="Disordered" evidence="6">
    <location>
        <begin position="99"/>
        <end position="119"/>
    </location>
</feature>
<dbReference type="Gene3D" id="1.10.1740.10">
    <property type="match status" value="1"/>
</dbReference>
<proteinExistence type="inferred from homology"/>
<evidence type="ECO:0000256" key="3">
    <source>
        <dbReference type="ARBA" id="ARBA00023082"/>
    </source>
</evidence>
<dbReference type="CDD" id="cd06171">
    <property type="entry name" value="Sigma70_r4"/>
    <property type="match status" value="1"/>
</dbReference>
<dbReference type="NCBIfam" id="TIGR02983">
    <property type="entry name" value="SigE-fam_strep"/>
    <property type="match status" value="1"/>
</dbReference>
<comment type="similarity">
    <text evidence="1">Belongs to the sigma-70 factor family. ECF subfamily.</text>
</comment>
<keyword evidence="4" id="KW-0238">DNA-binding</keyword>
<gene>
    <name evidence="9" type="primary">sigE_1</name>
    <name evidence="9" type="ORF">ENKNEFLB_00085</name>
</gene>
<dbReference type="InterPro" id="IPR039425">
    <property type="entry name" value="RNA_pol_sigma-70-like"/>
</dbReference>
<dbReference type="InterPro" id="IPR014325">
    <property type="entry name" value="RNA_pol_sigma-E_actinobac"/>
</dbReference>
<dbReference type="InterPro" id="IPR036388">
    <property type="entry name" value="WH-like_DNA-bd_sf"/>
</dbReference>
<keyword evidence="10" id="KW-1185">Reference proteome</keyword>
<evidence type="ECO:0000256" key="5">
    <source>
        <dbReference type="ARBA" id="ARBA00023163"/>
    </source>
</evidence>
<name>A0ABX8ECW1_9ACTN</name>
<keyword evidence="5" id="KW-0804">Transcription</keyword>
<sequence>MDATDLVSPETGDPTDRPPDHASGGVDDAFADFFRSCWPRSYRVALGVTRDAAAAEDACQAAFARVYASWARISRVDHPEAYVRRMVINEVLGQHRRPWRRHERMQADPTADPRPTNGDLDALGQVVTGRDALWGAVAVLPPRQRAVVVLRYYEDLSETEIASVLGCSAGTVKSQASRALATLRRVAADDSTGDLR</sequence>
<feature type="region of interest" description="Disordered" evidence="6">
    <location>
        <begin position="1"/>
        <end position="24"/>
    </location>
</feature>